<reference evidence="1" key="1">
    <citation type="submission" date="2021-03" db="EMBL/GenBank/DDBJ databases">
        <title>Draft genome sequence of rust myrtle Austropuccinia psidii MF-1, a brazilian biotype.</title>
        <authorList>
            <person name="Quecine M.C."/>
            <person name="Pachon D.M.R."/>
            <person name="Bonatelli M.L."/>
            <person name="Correr F.H."/>
            <person name="Franceschini L.M."/>
            <person name="Leite T.F."/>
            <person name="Margarido G.R.A."/>
            <person name="Almeida C.A."/>
            <person name="Ferrarezi J.A."/>
            <person name="Labate C.A."/>
        </authorList>
    </citation>
    <scope>NUCLEOTIDE SEQUENCE</scope>
    <source>
        <strain evidence="1">MF-1</strain>
    </source>
</reference>
<keyword evidence="2" id="KW-1185">Reference proteome</keyword>
<comment type="caution">
    <text evidence="1">The sequence shown here is derived from an EMBL/GenBank/DDBJ whole genome shotgun (WGS) entry which is preliminary data.</text>
</comment>
<accession>A0A9Q3DCN3</accession>
<gene>
    <name evidence="1" type="ORF">O181_040549</name>
</gene>
<dbReference type="EMBL" id="AVOT02016019">
    <property type="protein sequence ID" value="MBW0500834.1"/>
    <property type="molecule type" value="Genomic_DNA"/>
</dbReference>
<evidence type="ECO:0000313" key="2">
    <source>
        <dbReference type="Proteomes" id="UP000765509"/>
    </source>
</evidence>
<evidence type="ECO:0000313" key="1">
    <source>
        <dbReference type="EMBL" id="MBW0500834.1"/>
    </source>
</evidence>
<sequence>MLRWQIAIQEYRGKMTTFHKARSVHKDADGLGRWELANNPYSPAYVPLEEEPQIPIEGTNITDIGSKFFEEVRESYKQYNDCHILTSIFKED</sequence>
<proteinExistence type="predicted"/>
<organism evidence="1 2">
    <name type="scientific">Austropuccinia psidii MF-1</name>
    <dbReference type="NCBI Taxonomy" id="1389203"/>
    <lineage>
        <taxon>Eukaryota</taxon>
        <taxon>Fungi</taxon>
        <taxon>Dikarya</taxon>
        <taxon>Basidiomycota</taxon>
        <taxon>Pucciniomycotina</taxon>
        <taxon>Pucciniomycetes</taxon>
        <taxon>Pucciniales</taxon>
        <taxon>Sphaerophragmiaceae</taxon>
        <taxon>Austropuccinia</taxon>
    </lineage>
</organism>
<name>A0A9Q3DCN3_9BASI</name>
<dbReference type="AlphaFoldDB" id="A0A9Q3DCN3"/>
<dbReference type="Proteomes" id="UP000765509">
    <property type="component" value="Unassembled WGS sequence"/>
</dbReference>
<protein>
    <submittedName>
        <fullName evidence="1">Uncharacterized protein</fullName>
    </submittedName>
</protein>